<name>A0AAD7ZGV8_DIPPU</name>
<evidence type="ECO:0000313" key="8">
    <source>
        <dbReference type="EMBL" id="KAJ9580251.1"/>
    </source>
</evidence>
<reference evidence="8" key="2">
    <citation type="submission" date="2023-05" db="EMBL/GenBank/DDBJ databases">
        <authorList>
            <person name="Fouks B."/>
        </authorList>
    </citation>
    <scope>NUCLEOTIDE SEQUENCE</scope>
    <source>
        <strain evidence="8">Stay&amp;Tobe</strain>
        <tissue evidence="8">Testes</tissue>
    </source>
</reference>
<dbReference type="SUPFAM" id="SSF69318">
    <property type="entry name" value="Integrin alpha N-terminal domain"/>
    <property type="match status" value="1"/>
</dbReference>
<comment type="subcellular location">
    <subcellularLocation>
        <location evidence="1">Membrane</location>
        <topology evidence="1">Single-pass membrane protein</topology>
    </subcellularLocation>
</comment>
<evidence type="ECO:0000256" key="5">
    <source>
        <dbReference type="SAM" id="MobiDB-lite"/>
    </source>
</evidence>
<evidence type="ECO:0000256" key="1">
    <source>
        <dbReference type="ARBA" id="ARBA00004167"/>
    </source>
</evidence>
<dbReference type="EMBL" id="JASPKZ010008351">
    <property type="protein sequence ID" value="KAJ9580251.1"/>
    <property type="molecule type" value="Genomic_DNA"/>
</dbReference>
<feature type="transmembrane region" description="Helical" evidence="6">
    <location>
        <begin position="109"/>
        <end position="129"/>
    </location>
</feature>
<organism evidence="8 9">
    <name type="scientific">Diploptera punctata</name>
    <name type="common">Pacific beetle cockroach</name>
    <dbReference type="NCBI Taxonomy" id="6984"/>
    <lineage>
        <taxon>Eukaryota</taxon>
        <taxon>Metazoa</taxon>
        <taxon>Ecdysozoa</taxon>
        <taxon>Arthropoda</taxon>
        <taxon>Hexapoda</taxon>
        <taxon>Insecta</taxon>
        <taxon>Pterygota</taxon>
        <taxon>Neoptera</taxon>
        <taxon>Polyneoptera</taxon>
        <taxon>Dictyoptera</taxon>
        <taxon>Blattodea</taxon>
        <taxon>Blaberoidea</taxon>
        <taxon>Blaberidae</taxon>
        <taxon>Diplopterinae</taxon>
        <taxon>Diploptera</taxon>
    </lineage>
</organism>
<comment type="caution">
    <text evidence="8">The sequence shown here is derived from an EMBL/GenBank/DDBJ whole genome shotgun (WGS) entry which is preliminary data.</text>
</comment>
<keyword evidence="9" id="KW-1185">Reference proteome</keyword>
<dbReference type="PANTHER" id="PTHR21419:SF29">
    <property type="entry name" value="LD24894P"/>
    <property type="match status" value="1"/>
</dbReference>
<dbReference type="GO" id="GO:0016020">
    <property type="term" value="C:membrane"/>
    <property type="evidence" value="ECO:0007669"/>
    <property type="project" value="UniProtKB-SubCell"/>
</dbReference>
<evidence type="ECO:0000256" key="2">
    <source>
        <dbReference type="ARBA" id="ARBA00022692"/>
    </source>
</evidence>
<dbReference type="PANTHER" id="PTHR21419">
    <property type="match status" value="1"/>
</dbReference>
<proteinExistence type="predicted"/>
<accession>A0AAD7ZGV8</accession>
<evidence type="ECO:0000256" key="6">
    <source>
        <dbReference type="SAM" id="Phobius"/>
    </source>
</evidence>
<gene>
    <name evidence="8" type="ORF">L9F63_004064</name>
</gene>
<feature type="domain" description="FAM234A/B beta-propeller" evidence="7">
    <location>
        <begin position="206"/>
        <end position="343"/>
    </location>
</feature>
<evidence type="ECO:0000259" key="7">
    <source>
        <dbReference type="Pfam" id="PF23727"/>
    </source>
</evidence>
<feature type="region of interest" description="Disordered" evidence="5">
    <location>
        <begin position="1"/>
        <end position="28"/>
    </location>
</feature>
<dbReference type="InterPro" id="IPR045232">
    <property type="entry name" value="FAM234"/>
</dbReference>
<protein>
    <recommendedName>
        <fullName evidence="7">FAM234A/B beta-propeller domain-containing protein</fullName>
    </recommendedName>
</protein>
<keyword evidence="4 6" id="KW-0472">Membrane</keyword>
<evidence type="ECO:0000256" key="4">
    <source>
        <dbReference type="ARBA" id="ARBA00023136"/>
    </source>
</evidence>
<dbReference type="AlphaFoldDB" id="A0AAD7ZGV8"/>
<evidence type="ECO:0000313" key="9">
    <source>
        <dbReference type="Proteomes" id="UP001233999"/>
    </source>
</evidence>
<dbReference type="InterPro" id="IPR055409">
    <property type="entry name" value="Beta-prop_FAM234A_B"/>
</dbReference>
<dbReference type="InterPro" id="IPR028994">
    <property type="entry name" value="Integrin_alpha_N"/>
</dbReference>
<sequence>MSGGGVGQGAVYSPLPQSISDTDSSEEELNNIAHHNDNRKFIVASKDTIDKNNGKKMGEYRQLGHDGEGEVSINGLTNRDHATADDIPIIKPDGVRPRNLEAMSPLRKVCFILSILICGLTIVVFLWLIPCDWATCPSAPLRLGTRSWETTLQGVELKGGISVVAGVPGRGRNLVFLARGDVINAALGKTPTDRSKSTFSANGGGLVSLTGSAGEVAWYIPLPKMPKEMDCTLIDVTDDGTEDCIILGSGKLLAAINPISGCIEWYVHNHTNHNEKVQHNETVVYAVDMEFPIIIPDVDGDGVKDMVTACSFDHTKEDVPVVTQRNNLVLISGKMGKFIGQAYTDRECPRISGLSVGKDWTLYYFCHNNTSASSRQLPVDKLYYHAVKKQLNTSAYMQNLPLKQHHGFGTMNRVNKVGGHQLNLVNQGHCPNHCKVYIQVTNKHGESIMSLNQTATHGMTPVVLVFNNNTNGKEHVEPVSGFVLKIWTWITGNGHIFSSSVNDIDNLNMTSSNPLFRSRLRRSSEWNDGKYSHRLHRSVKPTLQQISKNGSSPQLEVHQLKERIVLVTFNANTSHTVNASLHDITQLCFQYECQPDLTFQEQSLLIADLDQDGSQELITYLTTFTNSDPDDTSPNSIKWHLQSKVRVVRLEAELPKLYDAVSRQ</sequence>
<evidence type="ECO:0000256" key="3">
    <source>
        <dbReference type="ARBA" id="ARBA00022989"/>
    </source>
</evidence>
<keyword evidence="3 6" id="KW-1133">Transmembrane helix</keyword>
<keyword evidence="2 6" id="KW-0812">Transmembrane</keyword>
<reference evidence="8" key="1">
    <citation type="journal article" date="2023" name="IScience">
        <title>Live-bearing cockroach genome reveals convergent evolutionary mechanisms linked to viviparity in insects and beyond.</title>
        <authorList>
            <person name="Fouks B."/>
            <person name="Harrison M.C."/>
            <person name="Mikhailova A.A."/>
            <person name="Marchal E."/>
            <person name="English S."/>
            <person name="Carruthers M."/>
            <person name="Jennings E.C."/>
            <person name="Chiamaka E.L."/>
            <person name="Frigard R.A."/>
            <person name="Pippel M."/>
            <person name="Attardo G.M."/>
            <person name="Benoit J.B."/>
            <person name="Bornberg-Bauer E."/>
            <person name="Tobe S.S."/>
        </authorList>
    </citation>
    <scope>NUCLEOTIDE SEQUENCE</scope>
    <source>
        <strain evidence="8">Stay&amp;Tobe</strain>
    </source>
</reference>
<dbReference type="Pfam" id="PF23727">
    <property type="entry name" value="Beta-prop_FAM234A_B"/>
    <property type="match status" value="1"/>
</dbReference>
<dbReference type="Proteomes" id="UP001233999">
    <property type="component" value="Unassembled WGS sequence"/>
</dbReference>